<organism evidence="10 12">
    <name type="scientific">Dinothrombium tinctorium</name>
    <dbReference type="NCBI Taxonomy" id="1965070"/>
    <lineage>
        <taxon>Eukaryota</taxon>
        <taxon>Metazoa</taxon>
        <taxon>Ecdysozoa</taxon>
        <taxon>Arthropoda</taxon>
        <taxon>Chelicerata</taxon>
        <taxon>Arachnida</taxon>
        <taxon>Acari</taxon>
        <taxon>Acariformes</taxon>
        <taxon>Trombidiformes</taxon>
        <taxon>Prostigmata</taxon>
        <taxon>Anystina</taxon>
        <taxon>Parasitengona</taxon>
        <taxon>Trombidioidea</taxon>
        <taxon>Trombidiidae</taxon>
        <taxon>Dinothrombium</taxon>
    </lineage>
</organism>
<dbReference type="PROSITE" id="PS50053">
    <property type="entry name" value="UBIQUITIN_2"/>
    <property type="match status" value="1"/>
</dbReference>
<dbReference type="SMART" id="SM00213">
    <property type="entry name" value="UBQ"/>
    <property type="match status" value="1"/>
</dbReference>
<name>A0A3S3NHJ0_9ACAR</name>
<dbReference type="Gene3D" id="3.10.20.90">
    <property type="entry name" value="Phosphatidylinositol 3-kinase Catalytic Subunit, Chain A, domain 1"/>
    <property type="match status" value="1"/>
</dbReference>
<feature type="transmembrane region" description="Helical" evidence="7">
    <location>
        <begin position="271"/>
        <end position="291"/>
    </location>
</feature>
<sequence length="378" mass="43443">MENNEIKLIVKAPNQKFDDQTVNCNLDWSVLQLKEHLSKVYPLKPRVEDQRLIYSGHMLKNEQTLRNILEPKIDDITFTVHLVCSQKHDVSKSSSNSSTTTTTTTVGNEDQHQRDEETQNLFNSNVSALGMQWNNMTAMQTAFAPYMPTVNPEQMMQQMAMMQQMYIQYMAQYFNQTGTNLPENMPILNPATNQTPPMTGETVQADTNTAQRIPPEAQQQQVQRMDAAPAGVAVDDDEDARNRDWLDWFYWFSRSIVFISILYFYSSFSRFVLVIGFGLLMYLYQNGFFNFNNNNNNQNERRQTNNNAANDNRDAQRVQEIMDGNINDHRRPSSAANVPANAERPTEERFTGLRLIWVIVSSLFSSLIPEQPAPVNLN</sequence>
<dbReference type="EMBL" id="NCKU01007180">
    <property type="protein sequence ID" value="RWS02836.1"/>
    <property type="molecule type" value="Genomic_DNA"/>
</dbReference>
<evidence type="ECO:0000256" key="5">
    <source>
        <dbReference type="ARBA" id="ARBA00023230"/>
    </source>
</evidence>
<evidence type="ECO:0000313" key="12">
    <source>
        <dbReference type="Proteomes" id="UP000285301"/>
    </source>
</evidence>
<gene>
    <name evidence="11" type="ORF">B4U79_00305</name>
    <name evidence="9" type="ORF">B4U79_14576</name>
    <name evidence="10" type="ORF">B4U79_14830</name>
</gene>
<dbReference type="GO" id="GO:0030968">
    <property type="term" value="P:endoplasmic reticulum unfolded protein response"/>
    <property type="evidence" value="ECO:0007669"/>
    <property type="project" value="TreeGrafter"/>
</dbReference>
<reference evidence="10" key="2">
    <citation type="submission" date="2018-11" db="EMBL/GenBank/DDBJ databases">
        <title>Trombidioid mite genomics.</title>
        <authorList>
            <person name="Dong X."/>
        </authorList>
    </citation>
    <scope>NUCLEOTIDE SEQUENCE</scope>
    <source>
        <strain evidence="10">UoL-WK</strain>
    </source>
</reference>
<evidence type="ECO:0000256" key="6">
    <source>
        <dbReference type="SAM" id="MobiDB-lite"/>
    </source>
</evidence>
<dbReference type="EMBL" id="NCKU01007179">
    <property type="protein sequence ID" value="RWS02838.1"/>
    <property type="molecule type" value="Genomic_DNA"/>
</dbReference>
<dbReference type="GO" id="GO:0016020">
    <property type="term" value="C:membrane"/>
    <property type="evidence" value="ECO:0007669"/>
    <property type="project" value="UniProtKB-SubCell"/>
</dbReference>
<feature type="region of interest" description="Disordered" evidence="6">
    <location>
        <begin position="324"/>
        <end position="344"/>
    </location>
</feature>
<dbReference type="InterPro" id="IPR039751">
    <property type="entry name" value="HERPUD1/2"/>
</dbReference>
<dbReference type="SUPFAM" id="SSF54236">
    <property type="entry name" value="Ubiquitin-like"/>
    <property type="match status" value="1"/>
</dbReference>
<keyword evidence="5" id="KW-0834">Unfolded protein response</keyword>
<dbReference type="Pfam" id="PF00240">
    <property type="entry name" value="ubiquitin"/>
    <property type="match status" value="1"/>
</dbReference>
<keyword evidence="2 7" id="KW-0812">Transmembrane</keyword>
<dbReference type="PANTHER" id="PTHR12943:SF27">
    <property type="entry name" value="HOMOCYSTEINE-INDUCED ENDOPLASMIC RETICULUM PROTEIN, ISOFORM A"/>
    <property type="match status" value="1"/>
</dbReference>
<feature type="region of interest" description="Disordered" evidence="6">
    <location>
        <begin position="295"/>
        <end position="314"/>
    </location>
</feature>
<keyword evidence="4 7" id="KW-0472">Membrane</keyword>
<dbReference type="InterPro" id="IPR029071">
    <property type="entry name" value="Ubiquitin-like_domsf"/>
</dbReference>
<feature type="compositionally biased region" description="Low complexity" evidence="6">
    <location>
        <begin position="92"/>
        <end position="105"/>
    </location>
</feature>
<evidence type="ECO:0000256" key="4">
    <source>
        <dbReference type="ARBA" id="ARBA00023136"/>
    </source>
</evidence>
<evidence type="ECO:0000256" key="2">
    <source>
        <dbReference type="ARBA" id="ARBA00022692"/>
    </source>
</evidence>
<dbReference type="OrthoDB" id="21589at2759"/>
<evidence type="ECO:0000256" key="7">
    <source>
        <dbReference type="SAM" id="Phobius"/>
    </source>
</evidence>
<dbReference type="Proteomes" id="UP000285301">
    <property type="component" value="Unassembled WGS sequence"/>
</dbReference>
<evidence type="ECO:0000259" key="8">
    <source>
        <dbReference type="PROSITE" id="PS50053"/>
    </source>
</evidence>
<reference evidence="10 12" key="1">
    <citation type="journal article" date="2018" name="Gigascience">
        <title>Genomes of trombidid mites reveal novel predicted allergens and laterally-transferred genes associated with secondary metabolism.</title>
        <authorList>
            <person name="Dong X."/>
            <person name="Chaisiri K."/>
            <person name="Xia D."/>
            <person name="Armstrong S.D."/>
            <person name="Fang Y."/>
            <person name="Donnelly M.J."/>
            <person name="Kadowaki T."/>
            <person name="McGarry J.W."/>
            <person name="Darby A.C."/>
            <person name="Makepeace B.L."/>
        </authorList>
    </citation>
    <scope>NUCLEOTIDE SEQUENCE [LARGE SCALE GENOMIC DNA]</scope>
    <source>
        <strain evidence="10">UoL-WK</strain>
    </source>
</reference>
<dbReference type="AlphaFoldDB" id="A0A3S3NHJ0"/>
<keyword evidence="12" id="KW-1185">Reference proteome</keyword>
<proteinExistence type="predicted"/>
<evidence type="ECO:0000256" key="1">
    <source>
        <dbReference type="ARBA" id="ARBA00004370"/>
    </source>
</evidence>
<dbReference type="PANTHER" id="PTHR12943">
    <property type="entry name" value="HOMOCYSTEINE-RESPONSIVE ENDOPLASMIC RETICULUM-RESIDENT UNIQUITIN-LIKE DOMAIN HERPUD PROTEIN FAMILY MEMBER"/>
    <property type="match status" value="1"/>
</dbReference>
<dbReference type="CDD" id="cd01790">
    <property type="entry name" value="Ubl_HERP"/>
    <property type="match status" value="1"/>
</dbReference>
<protein>
    <submittedName>
        <fullName evidence="10">Homocysteine-responsive endoplasmic reticulum-resident ubiquitin-like domain member 2 protein isoform X2</fullName>
    </submittedName>
</protein>
<evidence type="ECO:0000313" key="9">
    <source>
        <dbReference type="EMBL" id="RWS01892.1"/>
    </source>
</evidence>
<dbReference type="FunFam" id="3.10.20.90:FF:000046">
    <property type="entry name" value="Homocysteine-responsive endoplasmic reticulum-resident ubiquitin-like domain member 2 protein"/>
    <property type="match status" value="1"/>
</dbReference>
<comment type="caution">
    <text evidence="10">The sequence shown here is derived from an EMBL/GenBank/DDBJ whole genome shotgun (WGS) entry which is preliminary data.</text>
</comment>
<evidence type="ECO:0000313" key="10">
    <source>
        <dbReference type="EMBL" id="RWS02836.1"/>
    </source>
</evidence>
<dbReference type="STRING" id="1965070.A0A3S3NHJ0"/>
<evidence type="ECO:0000313" key="11">
    <source>
        <dbReference type="EMBL" id="RWS02838.1"/>
    </source>
</evidence>
<dbReference type="EMBL" id="NCKU01008440">
    <property type="protein sequence ID" value="RWS01892.1"/>
    <property type="molecule type" value="Genomic_DNA"/>
</dbReference>
<feature type="region of interest" description="Disordered" evidence="6">
    <location>
        <begin position="89"/>
        <end position="116"/>
    </location>
</feature>
<comment type="subcellular location">
    <subcellularLocation>
        <location evidence="1">Membrane</location>
    </subcellularLocation>
</comment>
<keyword evidence="3 7" id="KW-1133">Transmembrane helix</keyword>
<feature type="domain" description="Ubiquitin-like" evidence="8">
    <location>
        <begin position="6"/>
        <end position="67"/>
    </location>
</feature>
<accession>A0A3S3NHJ0</accession>
<feature type="compositionally biased region" description="Low complexity" evidence="6">
    <location>
        <begin position="295"/>
        <end position="310"/>
    </location>
</feature>
<dbReference type="InterPro" id="IPR000626">
    <property type="entry name" value="Ubiquitin-like_dom"/>
</dbReference>
<evidence type="ECO:0000256" key="3">
    <source>
        <dbReference type="ARBA" id="ARBA00022989"/>
    </source>
</evidence>